<evidence type="ECO:0000256" key="1">
    <source>
        <dbReference type="SAM" id="MobiDB-lite"/>
    </source>
</evidence>
<sequence>MRVRLHTGNNKLVPKWKKNGASSSNPSRTKHRDAAKLQLLSSLSTSQPPLVNIQPTKLAHDTDRVSQYSKTTLGTTATNASMIQVNARVIQTLLERQPAKNDQHQITIWLDGICRAYCSFHRSDPVTCLTFISKLFEICINECLLSVYKRVQTKATNVLKTIIKTILKPQTETLRTNPLLKQLFKYVEHGLTYA</sequence>
<feature type="region of interest" description="Disordered" evidence="1">
    <location>
        <begin position="1"/>
        <end position="33"/>
    </location>
</feature>
<protein>
    <submittedName>
        <fullName evidence="2">Uncharacterized protein</fullName>
    </submittedName>
</protein>
<organism evidence="2 3">
    <name type="scientific">Rotaria socialis</name>
    <dbReference type="NCBI Taxonomy" id="392032"/>
    <lineage>
        <taxon>Eukaryota</taxon>
        <taxon>Metazoa</taxon>
        <taxon>Spiralia</taxon>
        <taxon>Gnathifera</taxon>
        <taxon>Rotifera</taxon>
        <taxon>Eurotatoria</taxon>
        <taxon>Bdelloidea</taxon>
        <taxon>Philodinida</taxon>
        <taxon>Philodinidae</taxon>
        <taxon>Rotaria</taxon>
    </lineage>
</organism>
<reference evidence="2" key="1">
    <citation type="submission" date="2021-02" db="EMBL/GenBank/DDBJ databases">
        <authorList>
            <person name="Nowell W R."/>
        </authorList>
    </citation>
    <scope>NUCLEOTIDE SEQUENCE</scope>
</reference>
<proteinExistence type="predicted"/>
<evidence type="ECO:0000313" key="3">
    <source>
        <dbReference type="Proteomes" id="UP000663873"/>
    </source>
</evidence>
<gene>
    <name evidence="2" type="ORF">UJA718_LOCUS35491</name>
</gene>
<dbReference type="Proteomes" id="UP000663873">
    <property type="component" value="Unassembled WGS sequence"/>
</dbReference>
<name>A0A821HNZ2_9BILA</name>
<dbReference type="AlphaFoldDB" id="A0A821HNZ2"/>
<feature type="non-terminal residue" evidence="2">
    <location>
        <position position="1"/>
    </location>
</feature>
<accession>A0A821HNZ2</accession>
<evidence type="ECO:0000313" key="2">
    <source>
        <dbReference type="EMBL" id="CAF4685835.1"/>
    </source>
</evidence>
<dbReference type="EMBL" id="CAJOBP010033216">
    <property type="protein sequence ID" value="CAF4685835.1"/>
    <property type="molecule type" value="Genomic_DNA"/>
</dbReference>
<keyword evidence="3" id="KW-1185">Reference proteome</keyword>
<comment type="caution">
    <text evidence="2">The sequence shown here is derived from an EMBL/GenBank/DDBJ whole genome shotgun (WGS) entry which is preliminary data.</text>
</comment>